<dbReference type="KEGG" id="acp:A2cp1_1325"/>
<dbReference type="GO" id="GO:0005737">
    <property type="term" value="C:cytoplasm"/>
    <property type="evidence" value="ECO:0007669"/>
    <property type="project" value="TreeGrafter"/>
</dbReference>
<evidence type="ECO:0000259" key="1">
    <source>
        <dbReference type="Pfam" id="PF01370"/>
    </source>
</evidence>
<name>B8JGJ8_ANAD2</name>
<keyword evidence="3" id="KW-1185">Reference proteome</keyword>
<dbReference type="InterPro" id="IPR051783">
    <property type="entry name" value="NAD(P)-dependent_oxidoreduct"/>
</dbReference>
<dbReference type="HOGENOM" id="CLU_007383_6_0_7"/>
<feature type="domain" description="NAD-dependent epimerase/dehydratase" evidence="1">
    <location>
        <begin position="4"/>
        <end position="228"/>
    </location>
</feature>
<reference evidence="2" key="1">
    <citation type="submission" date="2009-01" db="EMBL/GenBank/DDBJ databases">
        <title>Complete sequence of Anaeromyxobacter dehalogenans 2CP-1.</title>
        <authorList>
            <consortium name="US DOE Joint Genome Institute"/>
            <person name="Lucas S."/>
            <person name="Copeland A."/>
            <person name="Lapidus A."/>
            <person name="Glavina del Rio T."/>
            <person name="Dalin E."/>
            <person name="Tice H."/>
            <person name="Bruce D."/>
            <person name="Goodwin L."/>
            <person name="Pitluck S."/>
            <person name="Saunders E."/>
            <person name="Brettin T."/>
            <person name="Detter J.C."/>
            <person name="Han C."/>
            <person name="Larimer F."/>
            <person name="Land M."/>
            <person name="Hauser L."/>
            <person name="Kyrpides N."/>
            <person name="Ovchinnikova G."/>
            <person name="Beliaev A.S."/>
            <person name="Richardson P."/>
        </authorList>
    </citation>
    <scope>NUCLEOTIDE SEQUENCE</scope>
    <source>
        <strain evidence="2">2CP-1</strain>
    </source>
</reference>
<dbReference type="Gene3D" id="3.40.50.720">
    <property type="entry name" value="NAD(P)-binding Rossmann-like Domain"/>
    <property type="match status" value="1"/>
</dbReference>
<dbReference type="RefSeq" id="WP_012632643.1">
    <property type="nucleotide sequence ID" value="NC_011891.1"/>
</dbReference>
<dbReference type="EMBL" id="CP001359">
    <property type="protein sequence ID" value="ACL64669.1"/>
    <property type="molecule type" value="Genomic_DNA"/>
</dbReference>
<dbReference type="PANTHER" id="PTHR48079">
    <property type="entry name" value="PROTEIN YEEZ"/>
    <property type="match status" value="1"/>
</dbReference>
<proteinExistence type="predicted"/>
<evidence type="ECO:0000313" key="2">
    <source>
        <dbReference type="EMBL" id="ACL64669.1"/>
    </source>
</evidence>
<dbReference type="SUPFAM" id="SSF51735">
    <property type="entry name" value="NAD(P)-binding Rossmann-fold domains"/>
    <property type="match status" value="1"/>
</dbReference>
<dbReference type="Pfam" id="PF01370">
    <property type="entry name" value="Epimerase"/>
    <property type="match status" value="1"/>
</dbReference>
<dbReference type="InterPro" id="IPR001509">
    <property type="entry name" value="Epimerase_deHydtase"/>
</dbReference>
<dbReference type="GO" id="GO:0004029">
    <property type="term" value="F:aldehyde dehydrogenase (NAD+) activity"/>
    <property type="evidence" value="ECO:0007669"/>
    <property type="project" value="TreeGrafter"/>
</dbReference>
<dbReference type="Proteomes" id="UP000007089">
    <property type="component" value="Chromosome"/>
</dbReference>
<dbReference type="AlphaFoldDB" id="B8JGJ8"/>
<dbReference type="InterPro" id="IPR036291">
    <property type="entry name" value="NAD(P)-bd_dom_sf"/>
</dbReference>
<protein>
    <submittedName>
        <fullName evidence="2">NAD-dependent epimerase/dehydratase</fullName>
    </submittedName>
</protein>
<organism evidence="2 3">
    <name type="scientific">Anaeromyxobacter dehalogenans (strain ATCC BAA-258 / DSM 21875 / 2CP-1)</name>
    <dbReference type="NCBI Taxonomy" id="455488"/>
    <lineage>
        <taxon>Bacteria</taxon>
        <taxon>Pseudomonadati</taxon>
        <taxon>Myxococcota</taxon>
        <taxon>Myxococcia</taxon>
        <taxon>Myxococcales</taxon>
        <taxon>Cystobacterineae</taxon>
        <taxon>Anaeromyxobacteraceae</taxon>
        <taxon>Anaeromyxobacter</taxon>
    </lineage>
</organism>
<evidence type="ECO:0000313" key="3">
    <source>
        <dbReference type="Proteomes" id="UP000007089"/>
    </source>
</evidence>
<sequence length="340" mass="36645">MNLLVTGGTGFLGAALVPLLARAGHRLRLLQRSAAPEAEALGADVRRAGLEDAEAVRAALDGVDAVFHLAGQVDFDPAEPARLYELHVQGTRRLLEACVAAGVRRVILASTSGTIAVSKEERVATEADPYPIAAVAGWPYYLSKIFQEKAALRIHRDTGLPVVVLNPSLLLGPGDARLSSTDVVFKFLERRIPAMPTGGLSFVDVRDAARAFAAALERGRPGERYLLGGANLSFRDFFGRLERLSGVAAPRVALPGGLNVAGARLLEKLSGWRGAEAPIDAPSVEMGEHFWYCDSRKAEEALGFSARDPQETLFETVRWLEQHVRARNAPETVAELVRGR</sequence>
<gene>
    <name evidence="2" type="ordered locus">A2cp1_1325</name>
</gene>
<accession>B8JGJ8</accession>
<dbReference type="PANTHER" id="PTHR48079:SF6">
    <property type="entry name" value="NAD(P)-BINDING DOMAIN-CONTAINING PROTEIN-RELATED"/>
    <property type="match status" value="1"/>
</dbReference>